<gene>
    <name evidence="1" type="ORF">SPIL2461_LOCUS4009</name>
</gene>
<reference evidence="1" key="1">
    <citation type="submission" date="2021-02" db="EMBL/GenBank/DDBJ databases">
        <authorList>
            <person name="Dougan E. K."/>
            <person name="Rhodes N."/>
            <person name="Thang M."/>
            <person name="Chan C."/>
        </authorList>
    </citation>
    <scope>NUCLEOTIDE SEQUENCE</scope>
</reference>
<keyword evidence="2" id="KW-1185">Reference proteome</keyword>
<accession>A0A812L2E4</accession>
<organism evidence="1 2">
    <name type="scientific">Symbiodinium pilosum</name>
    <name type="common">Dinoflagellate</name>
    <dbReference type="NCBI Taxonomy" id="2952"/>
    <lineage>
        <taxon>Eukaryota</taxon>
        <taxon>Sar</taxon>
        <taxon>Alveolata</taxon>
        <taxon>Dinophyceae</taxon>
        <taxon>Suessiales</taxon>
        <taxon>Symbiodiniaceae</taxon>
        <taxon>Symbiodinium</taxon>
    </lineage>
</organism>
<dbReference type="Proteomes" id="UP000649617">
    <property type="component" value="Unassembled WGS sequence"/>
</dbReference>
<name>A0A812L2E4_SYMPI</name>
<protein>
    <submittedName>
        <fullName evidence="1">Uncharacterized protein</fullName>
    </submittedName>
</protein>
<sequence>MNLCKFVDHEIGLILHGLIKVQGMNRFMSHEPLANGLFNRDMCTASSTMTAWSDCLTNTPAVLGLVCDRLEGDFLAQRPQMRKPYTARDVVPLMQTLLFRAHVETE</sequence>
<evidence type="ECO:0000313" key="1">
    <source>
        <dbReference type="EMBL" id="CAE7238947.1"/>
    </source>
</evidence>
<dbReference type="OrthoDB" id="412835at2759"/>
<evidence type="ECO:0000313" key="2">
    <source>
        <dbReference type="Proteomes" id="UP000649617"/>
    </source>
</evidence>
<dbReference type="AlphaFoldDB" id="A0A812L2E4"/>
<proteinExistence type="predicted"/>
<dbReference type="EMBL" id="CAJNIZ010005113">
    <property type="protein sequence ID" value="CAE7238947.1"/>
    <property type="molecule type" value="Genomic_DNA"/>
</dbReference>
<comment type="caution">
    <text evidence="1">The sequence shown here is derived from an EMBL/GenBank/DDBJ whole genome shotgun (WGS) entry which is preliminary data.</text>
</comment>